<feature type="compositionally biased region" description="Low complexity" evidence="1">
    <location>
        <begin position="489"/>
        <end position="510"/>
    </location>
</feature>
<feature type="compositionally biased region" description="Low complexity" evidence="1">
    <location>
        <begin position="1007"/>
        <end position="1024"/>
    </location>
</feature>
<proteinExistence type="predicted"/>
<organism evidence="2 3">
    <name type="scientific">Catenaria anguillulae PL171</name>
    <dbReference type="NCBI Taxonomy" id="765915"/>
    <lineage>
        <taxon>Eukaryota</taxon>
        <taxon>Fungi</taxon>
        <taxon>Fungi incertae sedis</taxon>
        <taxon>Blastocladiomycota</taxon>
        <taxon>Blastocladiomycetes</taxon>
        <taxon>Blastocladiales</taxon>
        <taxon>Catenariaceae</taxon>
        <taxon>Catenaria</taxon>
    </lineage>
</organism>
<feature type="compositionally biased region" description="Acidic residues" evidence="1">
    <location>
        <begin position="656"/>
        <end position="669"/>
    </location>
</feature>
<reference evidence="2 3" key="1">
    <citation type="submission" date="2016-07" db="EMBL/GenBank/DDBJ databases">
        <title>Pervasive Adenine N6-methylation of Active Genes in Fungi.</title>
        <authorList>
            <consortium name="DOE Joint Genome Institute"/>
            <person name="Mondo S.J."/>
            <person name="Dannebaum R.O."/>
            <person name="Kuo R.C."/>
            <person name="Labutti K."/>
            <person name="Haridas S."/>
            <person name="Kuo A."/>
            <person name="Salamov A."/>
            <person name="Ahrendt S.R."/>
            <person name="Lipzen A."/>
            <person name="Sullivan W."/>
            <person name="Andreopoulos W.B."/>
            <person name="Clum A."/>
            <person name="Lindquist E."/>
            <person name="Daum C."/>
            <person name="Ramamoorthy G.K."/>
            <person name="Gryganskyi A."/>
            <person name="Culley D."/>
            <person name="Magnuson J.K."/>
            <person name="James T.Y."/>
            <person name="O'Malley M.A."/>
            <person name="Stajich J.E."/>
            <person name="Spatafora J.W."/>
            <person name="Visel A."/>
            <person name="Grigoriev I.V."/>
        </authorList>
    </citation>
    <scope>NUCLEOTIDE SEQUENCE [LARGE SCALE GENOMIC DNA]</scope>
    <source>
        <strain evidence="2 3">PL171</strain>
    </source>
</reference>
<feature type="compositionally biased region" description="Polar residues" evidence="1">
    <location>
        <begin position="191"/>
        <end position="207"/>
    </location>
</feature>
<feature type="compositionally biased region" description="Low complexity" evidence="1">
    <location>
        <begin position="208"/>
        <end position="227"/>
    </location>
</feature>
<gene>
    <name evidence="2" type="ORF">BCR44DRAFT_1427540</name>
</gene>
<feature type="region of interest" description="Disordered" evidence="1">
    <location>
        <begin position="275"/>
        <end position="631"/>
    </location>
</feature>
<feature type="compositionally biased region" description="Polar residues" evidence="1">
    <location>
        <begin position="719"/>
        <end position="729"/>
    </location>
</feature>
<feature type="region of interest" description="Disordered" evidence="1">
    <location>
        <begin position="992"/>
        <end position="1153"/>
    </location>
</feature>
<sequence>MISQVQSRYVRLKERMRRHTDSHLQPEADGAEGRGEHAQYSIPYPPRSPWSVSPPSRSATPTPAAIERERERERAKSRSRSRSRSRSPSAFNPPIVMAGPSPVSPMDLVFAPKEAIEEEENSRVHQEPMIQEEEVPESSDPFVQQDEDQDPQYEQAVDQEEDSYSAYDGEEHTQSEADQEDIRKHQAPTPRAQSPASFSSHSDTYTLGPQQRSSRSRSPSPAGARASTPKASSLSPKAVPAFSFTPPTPVTVQPAPVAVAGKFSWAAIVKGADEVQAQEQAEGQEAEHDDGQRSLDAFEEPVPGFDVTGEDEYVLDEYERVEHDDDEEHVQEEQEQESTDLHIAGLTTGYSTSTSLTDYDDMSQDFQPQRTDQLHDAYAGFSQGSSSTSSSFPVSPLSSTDDDEMRRPSSPIATDPPTATSFSFTSPTPTPILRTKAASPALSSSSFNSQPKTDAIGMPLHVSFDPALASDSSGSIEVSSSSDEDTDGETGTQSSVLGPSASGSSSVGAVTMAPTRFAVRGSDFAASNSSSEEEEDEDDGQDEERPRGNMMMGDADDSDILPPGIVNLGSLPVVGADEADSPAEEEQDATPKVSRARLFRGRGAVGEEDEEADVSVVHGPIPNVGDMSRIEKFDDGDESMMSLGQVEDVDPAEEIMDQTGFDQDDDVELYGDGAVDKASTQQQSLEVSGDGFPVSTPRQRPTSPLSTGSSFSGAHAETVPTSLGSAQLKSSRPVSSSLSSSRSVELDAWTEVAGGVHHADDESSPMDVQDELFAEQFAAQEDEHGAEEEDVVEAGEDLLDGPIDGEAAEAKDIEVESVEDVFGNESDSEEEVVEQVVPDFEPDAVEDGDGHIVSDREEPHQDEDVFDQGDIKDPECEPVMDAGALDLSTANATGEPTGLPGDIPTTTTRTCGYDQGDDDDAQYERQDESAPSGSVAGPYGAIDQSYELVADDADQAEFGAAASPISPSRAGQRRRSASRDLTIGLIAATTGMSLSDSFAMDSPPPIFSSSESSTGSASPPSFMSRQMDAPVLGGHLDEFSYRDTPVSQVFSAPIDEEDADFPELPPLPSSPTHSGMEEEERRSTEHSWADPDRAFTPQPASGPPSPTKPSSGASSPKSATGKKGGNKSGKSPRGGGKKGGGKKQGAGKGKLKW</sequence>
<feature type="compositionally biased region" description="Low complexity" evidence="1">
    <location>
        <begin position="238"/>
        <end position="251"/>
    </location>
</feature>
<feature type="compositionally biased region" description="Gly residues" evidence="1">
    <location>
        <begin position="1122"/>
        <end position="1134"/>
    </location>
</feature>
<feature type="region of interest" description="Disordered" evidence="1">
    <location>
        <begin position="1"/>
        <end position="251"/>
    </location>
</feature>
<feature type="compositionally biased region" description="Basic and acidic residues" evidence="1">
    <location>
        <begin position="19"/>
        <end position="37"/>
    </location>
</feature>
<feature type="compositionally biased region" description="Acidic residues" evidence="1">
    <location>
        <begin position="145"/>
        <end position="163"/>
    </location>
</feature>
<evidence type="ECO:0000256" key="1">
    <source>
        <dbReference type="SAM" id="MobiDB-lite"/>
    </source>
</evidence>
<feature type="region of interest" description="Disordered" evidence="1">
    <location>
        <begin position="656"/>
        <end position="745"/>
    </location>
</feature>
<feature type="compositionally biased region" description="Basic and acidic residues" evidence="1">
    <location>
        <begin position="848"/>
        <end position="875"/>
    </location>
</feature>
<feature type="compositionally biased region" description="Gly residues" evidence="1">
    <location>
        <begin position="1142"/>
        <end position="1153"/>
    </location>
</feature>
<feature type="region of interest" description="Disordered" evidence="1">
    <location>
        <begin position="821"/>
        <end position="980"/>
    </location>
</feature>
<feature type="compositionally biased region" description="Low complexity" evidence="1">
    <location>
        <begin position="470"/>
        <end position="481"/>
    </location>
</feature>
<feature type="compositionally biased region" description="Acidic residues" evidence="1">
    <location>
        <begin position="577"/>
        <end position="588"/>
    </location>
</feature>
<keyword evidence="3" id="KW-1185">Reference proteome</keyword>
<feature type="compositionally biased region" description="Basic and acidic residues" evidence="1">
    <location>
        <begin position="66"/>
        <end position="76"/>
    </location>
</feature>
<feature type="compositionally biased region" description="Acidic residues" evidence="1">
    <location>
        <begin position="324"/>
        <end position="338"/>
    </location>
</feature>
<comment type="caution">
    <text evidence="2">The sequence shown here is derived from an EMBL/GenBank/DDBJ whole genome shotgun (WGS) entry which is preliminary data.</text>
</comment>
<feature type="compositionally biased region" description="Low complexity" evidence="1">
    <location>
        <begin position="416"/>
        <end position="427"/>
    </location>
</feature>
<feature type="compositionally biased region" description="Basic and acidic residues" evidence="1">
    <location>
        <begin position="169"/>
        <end position="184"/>
    </location>
</feature>
<feature type="compositionally biased region" description="Low complexity" evidence="1">
    <location>
        <begin position="380"/>
        <end position="399"/>
    </location>
</feature>
<dbReference type="Proteomes" id="UP000193411">
    <property type="component" value="Unassembled WGS sequence"/>
</dbReference>
<evidence type="ECO:0000313" key="3">
    <source>
        <dbReference type="Proteomes" id="UP000193411"/>
    </source>
</evidence>
<feature type="compositionally biased region" description="Acidic residues" evidence="1">
    <location>
        <begin position="531"/>
        <end position="542"/>
    </location>
</feature>
<evidence type="ECO:0000313" key="2">
    <source>
        <dbReference type="EMBL" id="ORZ39262.1"/>
    </source>
</evidence>
<dbReference type="EMBL" id="MCFL01000006">
    <property type="protein sequence ID" value="ORZ39262.1"/>
    <property type="molecule type" value="Genomic_DNA"/>
</dbReference>
<dbReference type="AlphaFoldDB" id="A0A1Y2I1I1"/>
<feature type="compositionally biased region" description="Basic and acidic residues" evidence="1">
    <location>
        <begin position="1075"/>
        <end position="1093"/>
    </location>
</feature>
<feature type="compositionally biased region" description="Low complexity" evidence="1">
    <location>
        <begin position="1108"/>
        <end position="1121"/>
    </location>
</feature>
<feature type="compositionally biased region" description="Low complexity" evidence="1">
    <location>
        <begin position="437"/>
        <end position="449"/>
    </location>
</feature>
<feature type="compositionally biased region" description="Low complexity" evidence="1">
    <location>
        <begin position="49"/>
        <end position="65"/>
    </location>
</feature>
<feature type="compositionally biased region" description="Low complexity" evidence="1">
    <location>
        <begin position="730"/>
        <end position="743"/>
    </location>
</feature>
<accession>A0A1Y2I1I1</accession>
<name>A0A1Y2I1I1_9FUNG</name>
<feature type="compositionally biased region" description="Polar residues" evidence="1">
    <location>
        <begin position="696"/>
        <end position="712"/>
    </location>
</feature>
<protein>
    <submittedName>
        <fullName evidence="2">Uncharacterized protein</fullName>
    </submittedName>
</protein>
<feature type="compositionally biased region" description="Low complexity" evidence="1">
    <location>
        <begin position="345"/>
        <end position="357"/>
    </location>
</feature>